<keyword evidence="3" id="KW-1185">Reference proteome</keyword>
<feature type="transmembrane region" description="Helical" evidence="1">
    <location>
        <begin position="114"/>
        <end position="138"/>
    </location>
</feature>
<accession>A0AAD8MQ59</accession>
<keyword evidence="1" id="KW-0472">Membrane</keyword>
<sequence length="181" mass="20862">MQASSFNLPTLLPSSRFSDKSRRLKTITYKRPSVVMAIKRDQEDKNYKGSSMVDENMIVLRMRIHDIKMSEKGDEVPMEWMEWERQYYQQRYKSDVSEAIGFLQNLLMETRPSLALGILALLMLCVSHSLFIVALQFMNMALLIELTQEVKKAIVSTSESNPDLAVDVLLKKKNPSNIIRS</sequence>
<reference evidence="2" key="2">
    <citation type="submission" date="2023-05" db="EMBL/GenBank/DDBJ databases">
        <authorList>
            <person name="Schelkunov M.I."/>
        </authorList>
    </citation>
    <scope>NUCLEOTIDE SEQUENCE</scope>
    <source>
        <strain evidence="2">Hsosn_3</strain>
        <tissue evidence="2">Leaf</tissue>
    </source>
</reference>
<dbReference type="PANTHER" id="PTHR33782:SF5">
    <property type="entry name" value="MEDIATOR OF RNA POLYMERASE II TRANSCRIPTION SUBUNIT"/>
    <property type="match status" value="1"/>
</dbReference>
<keyword evidence="1" id="KW-1133">Transmembrane helix</keyword>
<keyword evidence="1" id="KW-0812">Transmembrane</keyword>
<dbReference type="EMBL" id="JAUIZM010000006">
    <property type="protein sequence ID" value="KAK1380734.1"/>
    <property type="molecule type" value="Genomic_DNA"/>
</dbReference>
<evidence type="ECO:0000313" key="3">
    <source>
        <dbReference type="Proteomes" id="UP001237642"/>
    </source>
</evidence>
<comment type="caution">
    <text evidence="2">The sequence shown here is derived from an EMBL/GenBank/DDBJ whole genome shotgun (WGS) entry which is preliminary data.</text>
</comment>
<evidence type="ECO:0000256" key="1">
    <source>
        <dbReference type="SAM" id="Phobius"/>
    </source>
</evidence>
<name>A0AAD8MQ59_9APIA</name>
<organism evidence="2 3">
    <name type="scientific">Heracleum sosnowskyi</name>
    <dbReference type="NCBI Taxonomy" id="360622"/>
    <lineage>
        <taxon>Eukaryota</taxon>
        <taxon>Viridiplantae</taxon>
        <taxon>Streptophyta</taxon>
        <taxon>Embryophyta</taxon>
        <taxon>Tracheophyta</taxon>
        <taxon>Spermatophyta</taxon>
        <taxon>Magnoliopsida</taxon>
        <taxon>eudicotyledons</taxon>
        <taxon>Gunneridae</taxon>
        <taxon>Pentapetalae</taxon>
        <taxon>asterids</taxon>
        <taxon>campanulids</taxon>
        <taxon>Apiales</taxon>
        <taxon>Apiaceae</taxon>
        <taxon>Apioideae</taxon>
        <taxon>apioid superclade</taxon>
        <taxon>Tordylieae</taxon>
        <taxon>Tordyliinae</taxon>
        <taxon>Heracleum</taxon>
    </lineage>
</organism>
<dbReference type="AlphaFoldDB" id="A0AAD8MQ59"/>
<protein>
    <submittedName>
        <fullName evidence="2">ABC transporter G family member 7-like</fullName>
    </submittedName>
</protein>
<evidence type="ECO:0000313" key="2">
    <source>
        <dbReference type="EMBL" id="KAK1380734.1"/>
    </source>
</evidence>
<dbReference type="PANTHER" id="PTHR33782">
    <property type="entry name" value="OS01G0121600 PROTEIN"/>
    <property type="match status" value="1"/>
</dbReference>
<reference evidence="2" key="1">
    <citation type="submission" date="2023-02" db="EMBL/GenBank/DDBJ databases">
        <title>Genome of toxic invasive species Heracleum sosnowskyi carries increased number of genes despite the absence of recent whole-genome duplications.</title>
        <authorList>
            <person name="Schelkunov M."/>
            <person name="Shtratnikova V."/>
            <person name="Makarenko M."/>
            <person name="Klepikova A."/>
            <person name="Omelchenko D."/>
            <person name="Novikova G."/>
            <person name="Obukhova E."/>
            <person name="Bogdanov V."/>
            <person name="Penin A."/>
            <person name="Logacheva M."/>
        </authorList>
    </citation>
    <scope>NUCLEOTIDE SEQUENCE</scope>
    <source>
        <strain evidence="2">Hsosn_3</strain>
        <tissue evidence="2">Leaf</tissue>
    </source>
</reference>
<gene>
    <name evidence="2" type="ORF">POM88_027478</name>
</gene>
<dbReference type="Proteomes" id="UP001237642">
    <property type="component" value="Unassembled WGS sequence"/>
</dbReference>
<proteinExistence type="predicted"/>